<dbReference type="Proteomes" id="UP000246145">
    <property type="component" value="Unassembled WGS sequence"/>
</dbReference>
<dbReference type="GO" id="GO:0004866">
    <property type="term" value="F:endopeptidase inhibitor activity"/>
    <property type="evidence" value="ECO:0007669"/>
    <property type="project" value="InterPro"/>
</dbReference>
<dbReference type="Pfam" id="PF01835">
    <property type="entry name" value="MG2"/>
    <property type="match status" value="1"/>
</dbReference>
<dbReference type="SUPFAM" id="SSF48239">
    <property type="entry name" value="Terpenoid cyclases/Protein prenyltransferases"/>
    <property type="match status" value="1"/>
</dbReference>
<dbReference type="Gene3D" id="2.60.40.1930">
    <property type="match status" value="1"/>
</dbReference>
<feature type="compositionally biased region" description="Low complexity" evidence="2">
    <location>
        <begin position="1767"/>
        <end position="1779"/>
    </location>
</feature>
<dbReference type="RefSeq" id="WP_243410933.1">
    <property type="nucleotide sequence ID" value="NZ_JACCEX010000004.1"/>
</dbReference>
<gene>
    <name evidence="6" type="ORF">C7440_2972</name>
</gene>
<dbReference type="SMART" id="SM01360">
    <property type="entry name" value="A2M"/>
    <property type="match status" value="1"/>
</dbReference>
<dbReference type="Gene3D" id="1.50.10.20">
    <property type="match status" value="1"/>
</dbReference>
<evidence type="ECO:0000256" key="2">
    <source>
        <dbReference type="SAM" id="MobiDB-lite"/>
    </source>
</evidence>
<dbReference type="Pfam" id="PF00207">
    <property type="entry name" value="A2M"/>
    <property type="match status" value="1"/>
</dbReference>
<feature type="chain" id="PRO_5015428103" description="Alpha-2-macroglobulin" evidence="3">
    <location>
        <begin position="21"/>
        <end position="1979"/>
    </location>
</feature>
<comment type="caution">
    <text evidence="6">The sequence shown here is derived from an EMBL/GenBank/DDBJ whole genome shotgun (WGS) entry which is preliminary data.</text>
</comment>
<dbReference type="InterPro" id="IPR041246">
    <property type="entry name" value="Bact_MG10"/>
</dbReference>
<feature type="domain" description="Alpha-2-macroglobulin" evidence="5">
    <location>
        <begin position="1266"/>
        <end position="1356"/>
    </location>
</feature>
<evidence type="ECO:0000256" key="1">
    <source>
        <dbReference type="ARBA" id="ARBA00010556"/>
    </source>
</evidence>
<organism evidence="6 7">
    <name type="scientific">Pusillimonas noertemannii</name>
    <dbReference type="NCBI Taxonomy" id="305977"/>
    <lineage>
        <taxon>Bacteria</taxon>
        <taxon>Pseudomonadati</taxon>
        <taxon>Pseudomonadota</taxon>
        <taxon>Betaproteobacteria</taxon>
        <taxon>Burkholderiales</taxon>
        <taxon>Alcaligenaceae</taxon>
        <taxon>Pusillimonas</taxon>
    </lineage>
</organism>
<evidence type="ECO:0000313" key="7">
    <source>
        <dbReference type="Proteomes" id="UP000246145"/>
    </source>
</evidence>
<comment type="similarity">
    <text evidence="1">Belongs to the protease inhibitor I39 (alpha-2-macroglobulin) family. Bacterial alpha-2-macroglobulin subfamily.</text>
</comment>
<name>A0A2U1CKA1_9BURK</name>
<dbReference type="PANTHER" id="PTHR40094:SF1">
    <property type="entry name" value="UBIQUITIN DOMAIN-CONTAINING PROTEIN"/>
    <property type="match status" value="1"/>
</dbReference>
<dbReference type="SMART" id="SM01359">
    <property type="entry name" value="A2M_N_2"/>
    <property type="match status" value="1"/>
</dbReference>
<dbReference type="InterPro" id="IPR011625">
    <property type="entry name" value="A2M_N_BRD"/>
</dbReference>
<reference evidence="6 7" key="1">
    <citation type="submission" date="2018-04" db="EMBL/GenBank/DDBJ databases">
        <title>Genomic Encyclopedia of Type Strains, Phase IV (KMG-IV): sequencing the most valuable type-strain genomes for metagenomic binning, comparative biology and taxonomic classification.</title>
        <authorList>
            <person name="Goeker M."/>
        </authorList>
    </citation>
    <scope>NUCLEOTIDE SEQUENCE [LARGE SCALE GENOMIC DNA]</scope>
    <source>
        <strain evidence="6 7">DSM 10065</strain>
    </source>
</reference>
<dbReference type="STRING" id="1231391.GCA_000308195_00851"/>
<accession>A0A2U1CKA1</accession>
<evidence type="ECO:0000313" key="6">
    <source>
        <dbReference type="EMBL" id="PVY61421.1"/>
    </source>
</evidence>
<feature type="region of interest" description="Disordered" evidence="2">
    <location>
        <begin position="1762"/>
        <end position="1789"/>
    </location>
</feature>
<dbReference type="EMBL" id="QEKO01000004">
    <property type="protein sequence ID" value="PVY61421.1"/>
    <property type="molecule type" value="Genomic_DNA"/>
</dbReference>
<keyword evidence="7" id="KW-1185">Reference proteome</keyword>
<protein>
    <recommendedName>
        <fullName evidence="8">Alpha-2-macroglobulin</fullName>
    </recommendedName>
</protein>
<dbReference type="InterPro" id="IPR001599">
    <property type="entry name" value="Macroglobln_a2"/>
</dbReference>
<dbReference type="InterPro" id="IPR051802">
    <property type="entry name" value="YfhM-like"/>
</dbReference>
<dbReference type="InterPro" id="IPR008930">
    <property type="entry name" value="Terpenoid_cyclase/PrenylTrfase"/>
</dbReference>
<evidence type="ECO:0000256" key="3">
    <source>
        <dbReference type="SAM" id="SignalP"/>
    </source>
</evidence>
<evidence type="ECO:0008006" key="8">
    <source>
        <dbReference type="Google" id="ProtNLM"/>
    </source>
</evidence>
<dbReference type="Pfam" id="PF07703">
    <property type="entry name" value="A2M_BRD"/>
    <property type="match status" value="1"/>
</dbReference>
<keyword evidence="3" id="KW-0732">Signal</keyword>
<feature type="region of interest" description="Disordered" evidence="2">
    <location>
        <begin position="812"/>
        <end position="832"/>
    </location>
</feature>
<feature type="domain" description="Alpha-2-macroglobulin bait region" evidence="4">
    <location>
        <begin position="1026"/>
        <end position="1208"/>
    </location>
</feature>
<dbReference type="PANTHER" id="PTHR40094">
    <property type="entry name" value="ALPHA-2-MACROGLOBULIN HOMOLOG"/>
    <property type="match status" value="1"/>
</dbReference>
<feature type="signal peptide" evidence="3">
    <location>
        <begin position="1"/>
        <end position="20"/>
    </location>
</feature>
<dbReference type="InterPro" id="IPR021868">
    <property type="entry name" value="Alpha_2_Macroglob_MG3"/>
</dbReference>
<dbReference type="Pfam" id="PF17973">
    <property type="entry name" value="bMG10"/>
    <property type="match status" value="1"/>
</dbReference>
<evidence type="ECO:0000259" key="4">
    <source>
        <dbReference type="SMART" id="SM01359"/>
    </source>
</evidence>
<evidence type="ECO:0000259" key="5">
    <source>
        <dbReference type="SMART" id="SM01360"/>
    </source>
</evidence>
<proteinExistence type="inferred from homology"/>
<dbReference type="Gene3D" id="2.60.40.3710">
    <property type="match status" value="1"/>
</dbReference>
<dbReference type="InterPro" id="IPR002890">
    <property type="entry name" value="MG2"/>
</dbReference>
<dbReference type="Pfam" id="PF11974">
    <property type="entry name" value="bMG3"/>
    <property type="match status" value="1"/>
</dbReference>
<sequence length="1979" mass="214867">MKGRGLLALWLLSMAASVHAAHITHFSPQGTVATIESVKVTFDQAVIAFGDAAAPAPLRVSCDDDSVVGDGRWTDARNWTYVFRSAPGPGVKCSASVDSGFRTLGGQAITGTTSYSFATGGPHVVSRRPWGDTIDEDQIFLLQFNGAVDPQTLLAHTHCAVQGLGEAVPVRLVDDAAQRKALLEAAYMGDSADDPAIQLLQCKRLLPADTGLRLVLGKGVASPSGVASAKPQVFDFKVRAPFKVSTSCQRENANAPCTPVLPIVVLFNAPVPAELAGGVRLLSAGGQIEPDLPGEGDEQSSTQRLVFSGPFEPQAELQVVLPDGFKDDAGRQVSNTDQFPLIVQTGGYPSLVKFSSGTFGTIERFANAPPGVDEADFPPTVPLTVRNVEQELLARDLSRPLGTVRDYVPADDEEVLRWYASLQRLDGGRWTRQQIGRILDGDEPGEGGDDAIDVRGYSVLHDREGVRTLTLPGGGQGNERPLEVIGVPVAQPGFHVLEVESARLGTALLGEERPMFVRSGVLVTNLGVHLKQGRDDVMVWVTSLDGGQVVPEAQLRVLDCSGRLLAEGSTDAHGLWHHDGALDGPDYCSDTGMSGLYVSARIPKNHPLARGKDDFAFVLSEWNGGMESWRFNVPTDMRPEPTVVTHTVFDRSLFRAGETVSMKHFARVQTRDGLALPEPDQLPNKLVIIHQGSGQSHEQELKWETTPSGGLSAHSEFQLTRSAKLGDYSVALQRDDDYAMPDGSFRVEEFKLPILAGSLKISQPEAGPVLVAPAKLNADLQISFVSGGPAARLPVKLSAVLRDRQLSYDDYDDYSFAPPSGTQDESSEDSEAVDQRLFLDKKEVTLDEQGAARLALDAIPAISRPSELRFEASFSDPNGQVQTLSQVARAWPAGVVAGIRGGSWGQQGKPMSIDALALSPEGQPQAGVPVSIRAVSRTVYSTRQRMVGGFYSYEHHTRLTDLGQVCEGKTDERGGLRCEASFEQSGSIELIASAADSEGRRSEAATTIWVMGGDDLWFDAGNDDRIDIIPGKKVYQPGETAEFQVRMPFRHATALVAVEREGVLSSSVVELEGDDPRVRIPVLAEWGPNVYVSVLVLRGRLHEVPWYSFFSWGWKQPASWFDAFRSGREYQAPTALIDLSKPAFRFGLAEIRVNDGSGGLKVEVTPDKPRYQVRDEAKVQIQVSTADGKPAAHGQVAFAAVDEALLELAGNDSWRLLEAMHPRRSYGVQTATGQTQVVGRRHYGRKALPAGGGGGKSPTRELLDTLLLWQPDVQLDAQGRASVIVPLNDSISSFRLVAIADEGVARFGEGQATIATTQDVQVISGLPALVREGDHYRASITVRNTTERDMSLQVQARYTGEGVPDGALEPRSLKLGAGQADTLFWELTAPQAEQPDADAQLTWTLEAAELEGEGAGDRLVVHQALAASVPITVHQASLQAVDESAPMHLSFAAPDGALRLGNGAPRGGLEVYLQSTLGGSLPGVTRWFADYQYTCLEQLGSRAMGMRSVDQWRDLMRKLPDYLDEDGLAAYFPGGSQGSEVLTAYLLSASHEARSLGLDFPLPERARESMRQGLLEFVQGRIARHRWAPMNDLQLRKLLVLEALAREGVMRPALLDSIQIVPDRWPTSSVIDWLSILTRVQDIPRRAEHMQQAEQIIRARMLNRGTELVFVENERDEQWWMMRSPQVDAARLLSLVADRPDWEEAVPRLAQGLIAAQNNGAWRTTTENLMASLAMEKFARTYEQVPVSGQVHVGISDTESRSFNWDQPNAAASQAAQPSGQGGGDFRSPSDAIVHHLLQPWPASGSGVLDVRQEGFGKIWVWTRSLAAVPVRKPVVAGFELQRSLTPVSRAHPDRWSPGDIYRVRLTITARSASSWAVISDPIPAGATILGSGLGRDSAIATRTEEANRGPAPSFVERSFSGYRAYYEHLPQGVTEIDYTVRLNTAGRFSMPPTRIEALYQPDVQGILPHQGDMDVSVD</sequence>